<evidence type="ECO:0000313" key="1">
    <source>
        <dbReference type="EMBL" id="EPR35611.1"/>
    </source>
</evidence>
<sequence length="119" mass="12382">MPTAIAATAAYRNKVATAAATGDALPKAAWLAFGSGDAPYSPDVDTALQAEFLRVATSNEVSGPSLTVRGVLSGQAAGENIVREVAVIAADGTLMGRRVVAPKELEPETEIEFEIVFEY</sequence>
<reference evidence="1 2" key="1">
    <citation type="journal article" date="2013" name="Genome Announc.">
        <title>Draft genome sequences for three mercury-methylating, sulfate-reducing bacteria.</title>
        <authorList>
            <person name="Brown S.D."/>
            <person name="Hurt R.A.Jr."/>
            <person name="Gilmour C.C."/>
            <person name="Elias D.A."/>
        </authorList>
    </citation>
    <scope>NUCLEOTIDE SEQUENCE [LARGE SCALE GENOMIC DNA]</scope>
    <source>
        <strain evidence="1 2">DSM 16529</strain>
    </source>
</reference>
<dbReference type="RefSeq" id="WP_020885838.1">
    <property type="nucleotide sequence ID" value="NZ_ATHI01000003.1"/>
</dbReference>
<gene>
    <name evidence="1" type="ORF">dsat_1952</name>
</gene>
<dbReference type="AlphaFoldDB" id="S7TFU1"/>
<evidence type="ECO:0000313" key="2">
    <source>
        <dbReference type="Proteomes" id="UP000014975"/>
    </source>
</evidence>
<dbReference type="Proteomes" id="UP000014975">
    <property type="component" value="Unassembled WGS sequence"/>
</dbReference>
<proteinExistence type="predicted"/>
<dbReference type="EMBL" id="ATHI01000003">
    <property type="protein sequence ID" value="EPR35611.1"/>
    <property type="molecule type" value="Genomic_DNA"/>
</dbReference>
<organism evidence="1 2">
    <name type="scientific">Alkalidesulfovibrio alkalitolerans DSM 16529</name>
    <dbReference type="NCBI Taxonomy" id="1121439"/>
    <lineage>
        <taxon>Bacteria</taxon>
        <taxon>Pseudomonadati</taxon>
        <taxon>Thermodesulfobacteriota</taxon>
        <taxon>Desulfovibrionia</taxon>
        <taxon>Desulfovibrionales</taxon>
        <taxon>Desulfovibrionaceae</taxon>
        <taxon>Alkalidesulfovibrio</taxon>
    </lineage>
</organism>
<protein>
    <submittedName>
        <fullName evidence="1">Uncharacterized protein</fullName>
    </submittedName>
</protein>
<keyword evidence="2" id="KW-1185">Reference proteome</keyword>
<dbReference type="PATRIC" id="fig|1121439.3.peg.338"/>
<comment type="caution">
    <text evidence="1">The sequence shown here is derived from an EMBL/GenBank/DDBJ whole genome shotgun (WGS) entry which is preliminary data.</text>
</comment>
<dbReference type="OrthoDB" id="9810174at2"/>
<dbReference type="STRING" id="1121439.dsat_1952"/>
<accession>S7TFU1</accession>
<name>S7TFU1_9BACT</name>